<protein>
    <submittedName>
        <fullName evidence="3">Uncharacterized protein</fullName>
    </submittedName>
</protein>
<sequence>MTFFVPDTSPIFSYLPCVDCDDQSTWISAYKVGGNGYDVTFHQAGSINSTIAFNISASSFIFSTGGDTSTSCGAEISINGSAYTANCDSGKLGQGIHQVQVRSANENSGMQFYGISGELDLPKGSYENTTIDDTASTFTYSGSWTQITQSGVAGENGNGIGNETLVGEYQSNLEGFYNQTVSVGMSTDSSVDLKFQGSGIYLFGMSGPNGGGALVSLNGQTVGSLNLSNPWHAYSSLLFMQAGLDPLATHTVSILSTQPGSELVIDYALLTSKKPSSDPSLPVLIGSIGGTALGLLILGSAIYIYFVRRQSSRSRHHTYSTSKSSTIDTWRKTAAPKHISPDTPLTTSVSGSGSAGSRSSRHLATTMFDNNLRSPPPEYPDYLPYRGPIEQPPPAITGSTPHAASWLKVATKTRVPSLKVATETRIPSIKVAPKSALPSLNVATNVHSSSSLEPRPSPSPLRSGISETNDSSYPPRTASTDTSLSPSIAHAHVAKRAVARLWPTRDAVPWSLLQPGEEDPGSIPDPAVASTTTQLELSGLQDLSNHSQLPNLSNHSGLPDVSTHSGLQDLSTHSAIQDQSINASSLVVPVSGPRSPTQTTTPTPSLRRGVSVKSAKTMRSFFSSFFSNTNTNFSTPIPEPPPALPLQAARPDSGLFPNTAPVPLVTSTSASGLRLDLGGGIQNWFIELNPNSPVTTFTPSRPTTGHYGSNTISRPVTMRDGGDTELREKSKGGEHGWVERHGKARSPRTGYI</sequence>
<feature type="compositionally biased region" description="Basic and acidic residues" evidence="1">
    <location>
        <begin position="720"/>
        <end position="741"/>
    </location>
</feature>
<accession>A0A1Y2B6T9</accession>
<gene>
    <name evidence="3" type="ORF">BCR39DRAFT_558675</name>
</gene>
<feature type="region of interest" description="Disordered" evidence="1">
    <location>
        <begin position="697"/>
        <end position="752"/>
    </location>
</feature>
<organism evidence="3 4">
    <name type="scientific">Naematelia encephala</name>
    <dbReference type="NCBI Taxonomy" id="71784"/>
    <lineage>
        <taxon>Eukaryota</taxon>
        <taxon>Fungi</taxon>
        <taxon>Dikarya</taxon>
        <taxon>Basidiomycota</taxon>
        <taxon>Agaricomycotina</taxon>
        <taxon>Tremellomycetes</taxon>
        <taxon>Tremellales</taxon>
        <taxon>Naemateliaceae</taxon>
        <taxon>Naematelia</taxon>
    </lineage>
</organism>
<reference evidence="3 4" key="1">
    <citation type="submission" date="2016-07" db="EMBL/GenBank/DDBJ databases">
        <title>Pervasive Adenine N6-methylation of Active Genes in Fungi.</title>
        <authorList>
            <consortium name="DOE Joint Genome Institute"/>
            <person name="Mondo S.J."/>
            <person name="Dannebaum R.O."/>
            <person name="Kuo R.C."/>
            <person name="Labutti K."/>
            <person name="Haridas S."/>
            <person name="Kuo A."/>
            <person name="Salamov A."/>
            <person name="Ahrendt S.R."/>
            <person name="Lipzen A."/>
            <person name="Sullivan W."/>
            <person name="Andreopoulos W.B."/>
            <person name="Clum A."/>
            <person name="Lindquist E."/>
            <person name="Daum C."/>
            <person name="Ramamoorthy G.K."/>
            <person name="Gryganskyi A."/>
            <person name="Culley D."/>
            <person name="Magnuson J.K."/>
            <person name="James T.Y."/>
            <person name="O'Malley M.A."/>
            <person name="Stajich J.E."/>
            <person name="Spatafora J.W."/>
            <person name="Visel A."/>
            <person name="Grigoriev I.V."/>
        </authorList>
    </citation>
    <scope>NUCLEOTIDE SEQUENCE [LARGE SCALE GENOMIC DNA]</scope>
    <source>
        <strain evidence="3 4">68-887.2</strain>
    </source>
</reference>
<feature type="compositionally biased region" description="Polar residues" evidence="1">
    <location>
        <begin position="465"/>
        <end position="485"/>
    </location>
</feature>
<feature type="compositionally biased region" description="Polar residues" evidence="1">
    <location>
        <begin position="697"/>
        <end position="714"/>
    </location>
</feature>
<evidence type="ECO:0000313" key="4">
    <source>
        <dbReference type="Proteomes" id="UP000193986"/>
    </source>
</evidence>
<evidence type="ECO:0000256" key="2">
    <source>
        <dbReference type="SAM" id="Phobius"/>
    </source>
</evidence>
<dbReference type="Proteomes" id="UP000193986">
    <property type="component" value="Unassembled WGS sequence"/>
</dbReference>
<dbReference type="AlphaFoldDB" id="A0A1Y2B6T9"/>
<feature type="region of interest" description="Disordered" evidence="1">
    <location>
        <begin position="587"/>
        <end position="612"/>
    </location>
</feature>
<evidence type="ECO:0000313" key="3">
    <source>
        <dbReference type="EMBL" id="ORY30396.1"/>
    </source>
</evidence>
<dbReference type="OrthoDB" id="2576082at2759"/>
<feature type="region of interest" description="Disordered" evidence="1">
    <location>
        <begin position="445"/>
        <end position="485"/>
    </location>
</feature>
<feature type="region of interest" description="Disordered" evidence="1">
    <location>
        <begin position="315"/>
        <end position="361"/>
    </location>
</feature>
<evidence type="ECO:0000256" key="1">
    <source>
        <dbReference type="SAM" id="MobiDB-lite"/>
    </source>
</evidence>
<keyword evidence="2" id="KW-0472">Membrane</keyword>
<dbReference type="EMBL" id="MCFC01000020">
    <property type="protein sequence ID" value="ORY30396.1"/>
    <property type="molecule type" value="Genomic_DNA"/>
</dbReference>
<dbReference type="InParanoid" id="A0A1Y2B6T9"/>
<keyword evidence="2" id="KW-1133">Transmembrane helix</keyword>
<proteinExistence type="predicted"/>
<dbReference type="STRING" id="71784.A0A1Y2B6T9"/>
<feature type="region of interest" description="Disordered" evidence="1">
    <location>
        <begin position="544"/>
        <end position="567"/>
    </location>
</feature>
<keyword evidence="4" id="KW-1185">Reference proteome</keyword>
<name>A0A1Y2B6T9_9TREE</name>
<feature type="transmembrane region" description="Helical" evidence="2">
    <location>
        <begin position="281"/>
        <end position="306"/>
    </location>
</feature>
<feature type="compositionally biased region" description="Low complexity" evidence="1">
    <location>
        <begin position="348"/>
        <end position="358"/>
    </location>
</feature>
<keyword evidence="2" id="KW-0812">Transmembrane</keyword>
<dbReference type="Gene3D" id="2.60.120.260">
    <property type="entry name" value="Galactose-binding domain-like"/>
    <property type="match status" value="1"/>
</dbReference>
<comment type="caution">
    <text evidence="3">The sequence shown here is derived from an EMBL/GenBank/DDBJ whole genome shotgun (WGS) entry which is preliminary data.</text>
</comment>